<keyword evidence="4" id="KW-0238">DNA-binding</keyword>
<keyword evidence="10" id="KW-1185">Reference proteome</keyword>
<dbReference type="OrthoDB" id="4337792at2759"/>
<evidence type="ECO:0000256" key="7">
    <source>
        <dbReference type="SAM" id="MobiDB-lite"/>
    </source>
</evidence>
<dbReference type="CDD" id="cd12148">
    <property type="entry name" value="fungal_TF_MHR"/>
    <property type="match status" value="1"/>
</dbReference>
<feature type="compositionally biased region" description="Polar residues" evidence="7">
    <location>
        <begin position="87"/>
        <end position="102"/>
    </location>
</feature>
<dbReference type="RefSeq" id="XP_003651726.1">
    <property type="nucleotide sequence ID" value="XM_003651678.1"/>
</dbReference>
<dbReference type="PROSITE" id="PS00463">
    <property type="entry name" value="ZN2_CY6_FUNGAL_1"/>
    <property type="match status" value="1"/>
</dbReference>
<dbReference type="InterPro" id="IPR051430">
    <property type="entry name" value="Fungal_TF_Env_Response"/>
</dbReference>
<reference evidence="9 10" key="1">
    <citation type="journal article" date="2011" name="Nat. Biotechnol.">
        <title>Comparative genomic analysis of the thermophilic biomass-degrading fungi Myceliophthora thermophila and Thielavia terrestris.</title>
        <authorList>
            <person name="Berka R.M."/>
            <person name="Grigoriev I.V."/>
            <person name="Otillar R."/>
            <person name="Salamov A."/>
            <person name="Grimwood J."/>
            <person name="Reid I."/>
            <person name="Ishmael N."/>
            <person name="John T."/>
            <person name="Darmond C."/>
            <person name="Moisan M.-C."/>
            <person name="Henrissat B."/>
            <person name="Coutinho P.M."/>
            <person name="Lombard V."/>
            <person name="Natvig D.O."/>
            <person name="Lindquist E."/>
            <person name="Schmutz J."/>
            <person name="Lucas S."/>
            <person name="Harris P."/>
            <person name="Powlowski J."/>
            <person name="Bellemare A."/>
            <person name="Taylor D."/>
            <person name="Butler G."/>
            <person name="de Vries R.P."/>
            <person name="Allijn I.E."/>
            <person name="van den Brink J."/>
            <person name="Ushinsky S."/>
            <person name="Storms R."/>
            <person name="Powell A.J."/>
            <person name="Paulsen I.T."/>
            <person name="Elbourne L.D.H."/>
            <person name="Baker S.E."/>
            <person name="Magnuson J."/>
            <person name="LaBoissiere S."/>
            <person name="Clutterbuck A.J."/>
            <person name="Martinez D."/>
            <person name="Wogulis M."/>
            <person name="de Leon A.L."/>
            <person name="Rey M.W."/>
            <person name="Tsang A."/>
        </authorList>
    </citation>
    <scope>NUCLEOTIDE SEQUENCE [LARGE SCALE GENOMIC DNA]</scope>
    <source>
        <strain evidence="10">ATCC 38088 / NRRL 8126</strain>
    </source>
</reference>
<evidence type="ECO:0000313" key="9">
    <source>
        <dbReference type="EMBL" id="AEO65390.1"/>
    </source>
</evidence>
<sequence>RRRRLALSCRECRRRKVKCDHDTPSCANCLRNKTQCIYKAFSDDAPPYIRRPGLGRPGDAVDPGSAAPRPTAASSSPPSRAVHAHTIASTPQTDNANGSNVASDGPGDLPQSMSARRPGRQEPTLSDLLDRIQKLESSTPRTEAGRSPVVHEVAGAEPVARRPPAGSQQEWQAVLNKPRDWGRSRWISKAPEFGTMIRCYSEIMCKKSQDASFQAPETTRLITEAADFLQKCKSRAKSIKVSRPTRSPPSTEAGSATYSREMADVLAKLYFTSIESAHRILHAPTFWAEYEKYWERPESASPDLRHKVNLVIGIGSSLYDYGDAAASQRRTELLHQWIYSAQTWLSGPLEKDRLDISGLQVYCLTILARQIFSIGGDTVWMSMGSLVHRAMQVGLHLDPKHLPAMPALQAELRRRLWATILEFVVQSSLDAWMPPRIALSEFDTEPPSNINDEDMDESTTAVQPRPRDTFTSTSLQLALLESLPTRLRIVELLNGMHSELRYERVLSLTSELTSALQNQATLFQSPGNGSTPFHRNYLDYLTRRFIIPLHYPFSHQARVNPLFHRSVKLSLDAGLALVSPEPDDGMFTRLTTISGGMFREGFQSATTAISLELLTHVATQRSDGSLHRVHHYRGFLKQAVRDLIGVSEQRIRMGETNVKSHMFLSMILAEVEAVEDGKPVEVEVARAARDSLRFCEGLL</sequence>
<evidence type="ECO:0000259" key="8">
    <source>
        <dbReference type="PROSITE" id="PS50048"/>
    </source>
</evidence>
<dbReference type="SMART" id="SM00906">
    <property type="entry name" value="Fungal_trans"/>
    <property type="match status" value="1"/>
</dbReference>
<dbReference type="GeneID" id="11514782"/>
<accession>G2QYK2</accession>
<feature type="compositionally biased region" description="Low complexity" evidence="7">
    <location>
        <begin position="63"/>
        <end position="81"/>
    </location>
</feature>
<dbReference type="GO" id="GO:0000978">
    <property type="term" value="F:RNA polymerase II cis-regulatory region sequence-specific DNA binding"/>
    <property type="evidence" value="ECO:0007669"/>
    <property type="project" value="TreeGrafter"/>
</dbReference>
<evidence type="ECO:0000256" key="5">
    <source>
        <dbReference type="ARBA" id="ARBA00023163"/>
    </source>
</evidence>
<dbReference type="InterPro" id="IPR036864">
    <property type="entry name" value="Zn2-C6_fun-type_DNA-bd_sf"/>
</dbReference>
<dbReference type="KEGG" id="ttt:THITE_10560"/>
<feature type="non-terminal residue" evidence="9">
    <location>
        <position position="1"/>
    </location>
</feature>
<dbReference type="eggNOG" id="ENOG502SMG3">
    <property type="taxonomic scope" value="Eukaryota"/>
</dbReference>
<feature type="domain" description="Zn(2)-C6 fungal-type" evidence="8">
    <location>
        <begin position="8"/>
        <end position="38"/>
    </location>
</feature>
<protein>
    <recommendedName>
        <fullName evidence="8">Zn(2)-C6 fungal-type domain-containing protein</fullName>
    </recommendedName>
</protein>
<keyword evidence="3" id="KW-0805">Transcription regulation</keyword>
<dbReference type="EMBL" id="CP003010">
    <property type="protein sequence ID" value="AEO65390.1"/>
    <property type="molecule type" value="Genomic_DNA"/>
</dbReference>
<evidence type="ECO:0000256" key="4">
    <source>
        <dbReference type="ARBA" id="ARBA00023125"/>
    </source>
</evidence>
<evidence type="ECO:0000256" key="3">
    <source>
        <dbReference type="ARBA" id="ARBA00023015"/>
    </source>
</evidence>
<evidence type="ECO:0000313" key="10">
    <source>
        <dbReference type="Proteomes" id="UP000008181"/>
    </source>
</evidence>
<dbReference type="AlphaFoldDB" id="G2QYK2"/>
<dbReference type="GO" id="GO:0008270">
    <property type="term" value="F:zinc ion binding"/>
    <property type="evidence" value="ECO:0007669"/>
    <property type="project" value="InterPro"/>
</dbReference>
<dbReference type="Pfam" id="PF04082">
    <property type="entry name" value="Fungal_trans"/>
    <property type="match status" value="1"/>
</dbReference>
<keyword evidence="2" id="KW-0862">Zinc</keyword>
<dbReference type="HOGENOM" id="CLU_007091_3_0_1"/>
<organism evidence="9 10">
    <name type="scientific">Thermothielavioides terrestris (strain ATCC 38088 / NRRL 8126)</name>
    <name type="common">Thielavia terrestris</name>
    <dbReference type="NCBI Taxonomy" id="578455"/>
    <lineage>
        <taxon>Eukaryota</taxon>
        <taxon>Fungi</taxon>
        <taxon>Dikarya</taxon>
        <taxon>Ascomycota</taxon>
        <taxon>Pezizomycotina</taxon>
        <taxon>Sordariomycetes</taxon>
        <taxon>Sordariomycetidae</taxon>
        <taxon>Sordariales</taxon>
        <taxon>Chaetomiaceae</taxon>
        <taxon>Thermothielavioides</taxon>
        <taxon>Thermothielavioides terrestris</taxon>
    </lineage>
</organism>
<dbReference type="GO" id="GO:0005634">
    <property type="term" value="C:nucleus"/>
    <property type="evidence" value="ECO:0007669"/>
    <property type="project" value="TreeGrafter"/>
</dbReference>
<dbReference type="PROSITE" id="PS50048">
    <property type="entry name" value="ZN2_CY6_FUNGAL_2"/>
    <property type="match status" value="1"/>
</dbReference>
<dbReference type="Pfam" id="PF00172">
    <property type="entry name" value="Zn_clus"/>
    <property type="match status" value="1"/>
</dbReference>
<feature type="non-terminal residue" evidence="9">
    <location>
        <position position="699"/>
    </location>
</feature>
<keyword evidence="5" id="KW-0804">Transcription</keyword>
<feature type="region of interest" description="Disordered" evidence="7">
    <location>
        <begin position="443"/>
        <end position="467"/>
    </location>
</feature>
<evidence type="ECO:0000256" key="2">
    <source>
        <dbReference type="ARBA" id="ARBA00022833"/>
    </source>
</evidence>
<dbReference type="SUPFAM" id="SSF57701">
    <property type="entry name" value="Zn2/Cys6 DNA-binding domain"/>
    <property type="match status" value="1"/>
</dbReference>
<keyword evidence="1" id="KW-0479">Metal-binding</keyword>
<dbReference type="PANTHER" id="PTHR31944:SF129">
    <property type="entry name" value="ASPYRIDONES CLUSTER REGULATOR APDR-RELATED"/>
    <property type="match status" value="1"/>
</dbReference>
<dbReference type="InterPro" id="IPR007219">
    <property type="entry name" value="XnlR_reg_dom"/>
</dbReference>
<evidence type="ECO:0000256" key="6">
    <source>
        <dbReference type="ARBA" id="ARBA00023242"/>
    </source>
</evidence>
<dbReference type="Proteomes" id="UP000008181">
    <property type="component" value="Chromosome 2"/>
</dbReference>
<dbReference type="GO" id="GO:0006351">
    <property type="term" value="P:DNA-templated transcription"/>
    <property type="evidence" value="ECO:0007669"/>
    <property type="project" value="InterPro"/>
</dbReference>
<dbReference type="SMART" id="SM00066">
    <property type="entry name" value="GAL4"/>
    <property type="match status" value="1"/>
</dbReference>
<dbReference type="PANTHER" id="PTHR31944">
    <property type="entry name" value="HEME-RESPONSIVE ZINC FINGER TRANSCRIPTION FACTOR HAP1"/>
    <property type="match status" value="1"/>
</dbReference>
<keyword evidence="6" id="KW-0539">Nucleus</keyword>
<name>G2QYK2_THETT</name>
<proteinExistence type="predicted"/>
<dbReference type="InterPro" id="IPR001138">
    <property type="entry name" value="Zn2Cys6_DnaBD"/>
</dbReference>
<gene>
    <name evidence="9" type="ORF">THITE_10560</name>
</gene>
<dbReference type="GO" id="GO:0001228">
    <property type="term" value="F:DNA-binding transcription activator activity, RNA polymerase II-specific"/>
    <property type="evidence" value="ECO:0007669"/>
    <property type="project" value="TreeGrafter"/>
</dbReference>
<evidence type="ECO:0000256" key="1">
    <source>
        <dbReference type="ARBA" id="ARBA00022723"/>
    </source>
</evidence>
<dbReference type="Gene3D" id="4.10.240.10">
    <property type="entry name" value="Zn(2)-C6 fungal-type DNA-binding domain"/>
    <property type="match status" value="1"/>
</dbReference>
<feature type="region of interest" description="Disordered" evidence="7">
    <location>
        <begin position="47"/>
        <end position="127"/>
    </location>
</feature>
<dbReference type="CDD" id="cd00067">
    <property type="entry name" value="GAL4"/>
    <property type="match status" value="1"/>
</dbReference>